<reference evidence="6" key="1">
    <citation type="submission" date="2023-06" db="EMBL/GenBank/DDBJ databases">
        <title>Genome-scale phylogeny and comparative genomics of the fungal order Sordariales.</title>
        <authorList>
            <consortium name="Lawrence Berkeley National Laboratory"/>
            <person name="Hensen N."/>
            <person name="Bonometti L."/>
            <person name="Westerberg I."/>
            <person name="Brannstrom I.O."/>
            <person name="Guillou S."/>
            <person name="Cros-Aarteil S."/>
            <person name="Calhoun S."/>
            <person name="Haridas S."/>
            <person name="Kuo A."/>
            <person name="Mondo S."/>
            <person name="Pangilinan J."/>
            <person name="Riley R."/>
            <person name="Labutti K."/>
            <person name="Andreopoulos B."/>
            <person name="Lipzen A."/>
            <person name="Chen C."/>
            <person name="Yanf M."/>
            <person name="Daum C."/>
            <person name="Ng V."/>
            <person name="Clum A."/>
            <person name="Steindorff A."/>
            <person name="Ohm R."/>
            <person name="Martin F."/>
            <person name="Silar P."/>
            <person name="Natvig D."/>
            <person name="Lalanne C."/>
            <person name="Gautier V."/>
            <person name="Ament-Velasquez S.L."/>
            <person name="Kruys A."/>
            <person name="Hutchinson M.I."/>
            <person name="Powell A.J."/>
            <person name="Barry K."/>
            <person name="Miller A.N."/>
            <person name="Grigoriev I.V."/>
            <person name="Debuchy R."/>
            <person name="Gladieux P."/>
            <person name="Thoren M.H."/>
            <person name="Johannesson H."/>
        </authorList>
    </citation>
    <scope>NUCLEOTIDE SEQUENCE</scope>
    <source>
        <strain evidence="6">CBS 540.89</strain>
    </source>
</reference>
<dbReference type="SUPFAM" id="SSF52799">
    <property type="entry name" value="(Phosphotyrosine protein) phosphatases II"/>
    <property type="match status" value="1"/>
</dbReference>
<dbReference type="PANTHER" id="PTHR10159:SF519">
    <property type="entry name" value="DUAL SPECIFICITY PROTEIN PHOSPHATASE MPK3"/>
    <property type="match status" value="1"/>
</dbReference>
<keyword evidence="7" id="KW-1185">Reference proteome</keyword>
<keyword evidence="3" id="KW-0378">Hydrolase</keyword>
<dbReference type="InterPro" id="IPR000340">
    <property type="entry name" value="Dual-sp_phosphatase_cat-dom"/>
</dbReference>
<comment type="similarity">
    <text evidence="1">Belongs to the protein-tyrosine phosphatase family. Non-receptor class dual specificity subfamily.</text>
</comment>
<gene>
    <name evidence="6" type="ORF">B0T21DRAFT_367184</name>
</gene>
<evidence type="ECO:0000313" key="7">
    <source>
        <dbReference type="Proteomes" id="UP001172159"/>
    </source>
</evidence>
<dbReference type="InterPro" id="IPR000387">
    <property type="entry name" value="Tyr_Pase_dom"/>
</dbReference>
<protein>
    <recommendedName>
        <fullName evidence="2">protein-tyrosine-phosphatase</fullName>
        <ecNumber evidence="2">3.1.3.48</ecNumber>
    </recommendedName>
</protein>
<evidence type="ECO:0000313" key="6">
    <source>
        <dbReference type="EMBL" id="KAK0736565.1"/>
    </source>
</evidence>
<dbReference type="GO" id="GO:0017017">
    <property type="term" value="F:MAP kinase tyrosine/serine/threonine phosphatase activity"/>
    <property type="evidence" value="ECO:0007669"/>
    <property type="project" value="TreeGrafter"/>
</dbReference>
<keyword evidence="4" id="KW-0904">Protein phosphatase</keyword>
<dbReference type="PROSITE" id="PS50056">
    <property type="entry name" value="TYR_PHOSPHATASE_2"/>
    <property type="match status" value="1"/>
</dbReference>
<feature type="domain" description="Tyrosine specific protein phosphatases" evidence="5">
    <location>
        <begin position="3"/>
        <end position="65"/>
    </location>
</feature>
<proteinExistence type="inferred from homology"/>
<dbReference type="Pfam" id="PF00782">
    <property type="entry name" value="DSPc"/>
    <property type="match status" value="1"/>
</dbReference>
<evidence type="ECO:0000256" key="3">
    <source>
        <dbReference type="ARBA" id="ARBA00022801"/>
    </source>
</evidence>
<dbReference type="GO" id="GO:0005737">
    <property type="term" value="C:cytoplasm"/>
    <property type="evidence" value="ECO:0007669"/>
    <property type="project" value="TreeGrafter"/>
</dbReference>
<sequence>MIYDLLPELDSICNFIYSHRGSDVSNVLVPCNKGVSRSATALVAYLMRTHRWDYDTALAFVEKKRRIKPNKNFKEQLQVWGTIGYEIWADSEGRVPKPEYTVYLEGRTRRLQECGLTGDEPIGVLSL</sequence>
<dbReference type="GO" id="GO:0033550">
    <property type="term" value="F:MAP kinase tyrosine phosphatase activity"/>
    <property type="evidence" value="ECO:0007669"/>
    <property type="project" value="TreeGrafter"/>
</dbReference>
<evidence type="ECO:0000259" key="5">
    <source>
        <dbReference type="PROSITE" id="PS50056"/>
    </source>
</evidence>
<dbReference type="GO" id="GO:0008330">
    <property type="term" value="F:protein tyrosine/threonine phosphatase activity"/>
    <property type="evidence" value="ECO:0007669"/>
    <property type="project" value="TreeGrafter"/>
</dbReference>
<evidence type="ECO:0000256" key="4">
    <source>
        <dbReference type="ARBA" id="ARBA00022912"/>
    </source>
</evidence>
<evidence type="ECO:0000256" key="2">
    <source>
        <dbReference type="ARBA" id="ARBA00013064"/>
    </source>
</evidence>
<dbReference type="CDD" id="cd14498">
    <property type="entry name" value="DSP"/>
    <property type="match status" value="1"/>
</dbReference>
<dbReference type="InterPro" id="IPR029021">
    <property type="entry name" value="Prot-tyrosine_phosphatase-like"/>
</dbReference>
<dbReference type="AlphaFoldDB" id="A0AA40EE45"/>
<dbReference type="GO" id="GO:0043409">
    <property type="term" value="P:negative regulation of MAPK cascade"/>
    <property type="evidence" value="ECO:0007669"/>
    <property type="project" value="TreeGrafter"/>
</dbReference>
<comment type="caution">
    <text evidence="6">The sequence shown here is derived from an EMBL/GenBank/DDBJ whole genome shotgun (WGS) entry which is preliminary data.</text>
</comment>
<name>A0AA40EE45_9PEZI</name>
<dbReference type="EMBL" id="JAUKTV010000006">
    <property type="protein sequence ID" value="KAK0736565.1"/>
    <property type="molecule type" value="Genomic_DNA"/>
</dbReference>
<dbReference type="Gene3D" id="3.90.190.10">
    <property type="entry name" value="Protein tyrosine phosphatase superfamily"/>
    <property type="match status" value="1"/>
</dbReference>
<organism evidence="6 7">
    <name type="scientific">Apiosordaria backusii</name>
    <dbReference type="NCBI Taxonomy" id="314023"/>
    <lineage>
        <taxon>Eukaryota</taxon>
        <taxon>Fungi</taxon>
        <taxon>Dikarya</taxon>
        <taxon>Ascomycota</taxon>
        <taxon>Pezizomycotina</taxon>
        <taxon>Sordariomycetes</taxon>
        <taxon>Sordariomycetidae</taxon>
        <taxon>Sordariales</taxon>
        <taxon>Lasiosphaeriaceae</taxon>
        <taxon>Apiosordaria</taxon>
    </lineage>
</organism>
<evidence type="ECO:0000256" key="1">
    <source>
        <dbReference type="ARBA" id="ARBA00008601"/>
    </source>
</evidence>
<accession>A0AA40EE45</accession>
<dbReference type="PANTHER" id="PTHR10159">
    <property type="entry name" value="DUAL SPECIFICITY PROTEIN PHOSPHATASE"/>
    <property type="match status" value="1"/>
</dbReference>
<dbReference type="Proteomes" id="UP001172159">
    <property type="component" value="Unassembled WGS sequence"/>
</dbReference>
<dbReference type="EC" id="3.1.3.48" evidence="2"/>